<gene>
    <name evidence="3" type="ORF">EQG79_17915</name>
</gene>
<protein>
    <recommendedName>
        <fullName evidence="5">Outer membrane protein beta-barrel domain-containing protein</fullName>
    </recommendedName>
</protein>
<feature type="region of interest" description="Disordered" evidence="1">
    <location>
        <begin position="82"/>
        <end position="101"/>
    </location>
</feature>
<evidence type="ECO:0008006" key="5">
    <source>
        <dbReference type="Google" id="ProtNLM"/>
    </source>
</evidence>
<evidence type="ECO:0000313" key="4">
    <source>
        <dbReference type="Proteomes" id="UP000290407"/>
    </source>
</evidence>
<organism evidence="3 4">
    <name type="scientific">Spirosoma sordidisoli</name>
    <dbReference type="NCBI Taxonomy" id="2502893"/>
    <lineage>
        <taxon>Bacteria</taxon>
        <taxon>Pseudomonadati</taxon>
        <taxon>Bacteroidota</taxon>
        <taxon>Cytophagia</taxon>
        <taxon>Cytophagales</taxon>
        <taxon>Cytophagaceae</taxon>
        <taxon>Spirosoma</taxon>
    </lineage>
</organism>
<feature type="transmembrane region" description="Helical" evidence="2">
    <location>
        <begin position="56"/>
        <end position="74"/>
    </location>
</feature>
<keyword evidence="4" id="KW-1185">Reference proteome</keyword>
<dbReference type="RefSeq" id="WP_129602937.1">
    <property type="nucleotide sequence ID" value="NZ_SBLB01000004.1"/>
</dbReference>
<sequence length="528" mass="58533">MQELTDDQLDGLFRKSAEEFDPPFDPAAWQAMRNQLDTHDRTTAGPVQLRERLIRWGLPLVLLFMLLLIGGSWYTSRQEYSRRTAPAQSGLATTGNTPPNRRVWAPLAFDPLASPGPEPATERTLARVKEEKKVTIPAAATLARIKTKALPNGTSSTNKPLPEPATIRPVDEAVPDRPAALSSAPEPLPVRPATERSTSSRNRSQTRQTRRRLTSPYNPLTSRADQRSLAMIGLTSSANSFKPARQPFRTANPDWTAPVADVSSAASQPVETVDQPRLTTTSSSSVTWLAIRPGQWPDKVAFTTRPVTAQPDTAARQQPASASSSIPRGLSVRFMVSPDLSAVGLRNFARPGTNVGLALEYRLASRWSLQAGAVWSHKVYNARPTDYEWPAHWYWKVKPTGVSGECTMIDIPINLRYDVISQTRSNGRPPSRWFVSGGVTSYILLKEDYTYNYATPSDPGIRYRSLAVDSTTQYGLSHLNLSVGYERALSRRLSWQIEPFMKVPLKGVGYFKIDLLSTGAFLSLRYKL</sequence>
<keyword evidence="2" id="KW-1133">Transmembrane helix</keyword>
<proteinExistence type="predicted"/>
<name>A0A4Q2UJE4_9BACT</name>
<feature type="compositionally biased region" description="Polar residues" evidence="1">
    <location>
        <begin position="86"/>
        <end position="99"/>
    </location>
</feature>
<keyword evidence="2" id="KW-0812">Transmembrane</keyword>
<feature type="region of interest" description="Disordered" evidence="1">
    <location>
        <begin position="147"/>
        <end position="225"/>
    </location>
</feature>
<accession>A0A4Q2UJE4</accession>
<keyword evidence="2" id="KW-0472">Membrane</keyword>
<feature type="compositionally biased region" description="Low complexity" evidence="1">
    <location>
        <begin position="195"/>
        <end position="207"/>
    </location>
</feature>
<dbReference type="Proteomes" id="UP000290407">
    <property type="component" value="Unassembled WGS sequence"/>
</dbReference>
<evidence type="ECO:0000313" key="3">
    <source>
        <dbReference type="EMBL" id="RYC69266.1"/>
    </source>
</evidence>
<reference evidence="3 4" key="1">
    <citation type="submission" date="2019-01" db="EMBL/GenBank/DDBJ databases">
        <title>Spirosoma flava sp. nov., a propanil-degrading bacterium isolated from herbicide-contaminated soil.</title>
        <authorList>
            <person name="Zhang L."/>
            <person name="Jiang J.-D."/>
        </authorList>
    </citation>
    <scope>NUCLEOTIDE SEQUENCE [LARGE SCALE GENOMIC DNA]</scope>
    <source>
        <strain evidence="3 4">TY50</strain>
    </source>
</reference>
<evidence type="ECO:0000256" key="2">
    <source>
        <dbReference type="SAM" id="Phobius"/>
    </source>
</evidence>
<evidence type="ECO:0000256" key="1">
    <source>
        <dbReference type="SAM" id="MobiDB-lite"/>
    </source>
</evidence>
<dbReference type="AlphaFoldDB" id="A0A4Q2UJE4"/>
<dbReference type="EMBL" id="SBLB01000004">
    <property type="protein sequence ID" value="RYC69266.1"/>
    <property type="molecule type" value="Genomic_DNA"/>
</dbReference>
<comment type="caution">
    <text evidence="3">The sequence shown here is derived from an EMBL/GenBank/DDBJ whole genome shotgun (WGS) entry which is preliminary data.</text>
</comment>